<comment type="subcellular location">
    <subcellularLocation>
        <location evidence="1 14">Cell outer membrane</location>
        <topology evidence="1 14">Multi-pass membrane protein</topology>
    </subcellularLocation>
</comment>
<dbReference type="GO" id="GO:0015344">
    <property type="term" value="F:siderophore uptake transmembrane transporter activity"/>
    <property type="evidence" value="ECO:0007669"/>
    <property type="project" value="TreeGrafter"/>
</dbReference>
<dbReference type="Gene3D" id="3.55.50.30">
    <property type="match status" value="1"/>
</dbReference>
<dbReference type="GO" id="GO:0009279">
    <property type="term" value="C:cell outer membrane"/>
    <property type="evidence" value="ECO:0007669"/>
    <property type="project" value="UniProtKB-SubCell"/>
</dbReference>
<evidence type="ECO:0000256" key="7">
    <source>
        <dbReference type="ARBA" id="ARBA00022729"/>
    </source>
</evidence>
<dbReference type="SUPFAM" id="SSF56935">
    <property type="entry name" value="Porins"/>
    <property type="match status" value="1"/>
</dbReference>
<evidence type="ECO:0000256" key="9">
    <source>
        <dbReference type="ARBA" id="ARBA00023065"/>
    </source>
</evidence>
<evidence type="ECO:0000259" key="17">
    <source>
        <dbReference type="SMART" id="SM00965"/>
    </source>
</evidence>
<dbReference type="SMART" id="SM00965">
    <property type="entry name" value="STN"/>
    <property type="match status" value="1"/>
</dbReference>
<evidence type="ECO:0000256" key="13">
    <source>
        <dbReference type="ARBA" id="ARBA00023237"/>
    </source>
</evidence>
<organism evidence="18 19">
    <name type="scientific">Pseudomonas auratipiscis</name>
    <dbReference type="NCBI Taxonomy" id="3115853"/>
    <lineage>
        <taxon>Bacteria</taxon>
        <taxon>Pseudomonadati</taxon>
        <taxon>Pseudomonadota</taxon>
        <taxon>Gammaproteobacteria</taxon>
        <taxon>Pseudomonadales</taxon>
        <taxon>Pseudomonadaceae</taxon>
        <taxon>Pseudomonas</taxon>
    </lineage>
</organism>
<evidence type="ECO:0000256" key="11">
    <source>
        <dbReference type="ARBA" id="ARBA00023136"/>
    </source>
</evidence>
<dbReference type="InterPro" id="IPR012910">
    <property type="entry name" value="Plug_dom"/>
</dbReference>
<dbReference type="InterPro" id="IPR011662">
    <property type="entry name" value="Secretin/TonB_short_N"/>
</dbReference>
<dbReference type="Gene3D" id="2.170.130.10">
    <property type="entry name" value="TonB-dependent receptor, plug domain"/>
    <property type="match status" value="1"/>
</dbReference>
<reference evidence="18 19" key="1">
    <citation type="submission" date="2024-01" db="EMBL/GenBank/DDBJ databases">
        <title>Unpublished Manusciprt.</title>
        <authorList>
            <person name="Duman M."/>
            <person name="Valdes E.G."/>
            <person name="Ajmi N."/>
            <person name="Altun S."/>
            <person name="Saticioglu I.B."/>
        </authorList>
    </citation>
    <scope>NUCLEOTIDE SEQUENCE [LARGE SCALE GENOMIC DNA]</scope>
    <source>
        <strain evidence="18 19">120P</strain>
    </source>
</reference>
<evidence type="ECO:0000256" key="16">
    <source>
        <dbReference type="SAM" id="MobiDB-lite"/>
    </source>
</evidence>
<keyword evidence="8" id="KW-0408">Iron</keyword>
<dbReference type="Pfam" id="PF07715">
    <property type="entry name" value="Plug"/>
    <property type="match status" value="1"/>
</dbReference>
<evidence type="ECO:0000256" key="12">
    <source>
        <dbReference type="ARBA" id="ARBA00023170"/>
    </source>
</evidence>
<feature type="domain" description="Secretin/TonB short N-terminal" evidence="17">
    <location>
        <begin position="66"/>
        <end position="116"/>
    </location>
</feature>
<dbReference type="Pfam" id="PF07660">
    <property type="entry name" value="STN"/>
    <property type="match status" value="1"/>
</dbReference>
<gene>
    <name evidence="18" type="ORF">V0R53_10505</name>
</gene>
<feature type="compositionally biased region" description="Polar residues" evidence="16">
    <location>
        <begin position="143"/>
        <end position="165"/>
    </location>
</feature>
<dbReference type="PANTHER" id="PTHR32552:SF74">
    <property type="entry name" value="HYDROXAMATE SIDEROPHORE RECEPTOR FHUE"/>
    <property type="match status" value="1"/>
</dbReference>
<dbReference type="InterPro" id="IPR010105">
    <property type="entry name" value="TonB_sidphr_rcpt"/>
</dbReference>
<evidence type="ECO:0000256" key="2">
    <source>
        <dbReference type="ARBA" id="ARBA00009810"/>
    </source>
</evidence>
<comment type="caution">
    <text evidence="18">The sequence shown here is derived from an EMBL/GenBank/DDBJ whole genome shotgun (WGS) entry which is preliminary data.</text>
</comment>
<evidence type="ECO:0000256" key="6">
    <source>
        <dbReference type="ARBA" id="ARBA00022692"/>
    </source>
</evidence>
<evidence type="ECO:0000256" key="14">
    <source>
        <dbReference type="PROSITE-ProRule" id="PRU01360"/>
    </source>
</evidence>
<evidence type="ECO:0000256" key="8">
    <source>
        <dbReference type="ARBA" id="ARBA00023004"/>
    </source>
</evidence>
<evidence type="ECO:0000256" key="10">
    <source>
        <dbReference type="ARBA" id="ARBA00023077"/>
    </source>
</evidence>
<keyword evidence="19" id="KW-1185">Reference proteome</keyword>
<dbReference type="PROSITE" id="PS52016">
    <property type="entry name" value="TONB_DEPENDENT_REC_3"/>
    <property type="match status" value="1"/>
</dbReference>
<dbReference type="EMBL" id="JAZDQP010000006">
    <property type="protein sequence ID" value="MEE1866828.1"/>
    <property type="molecule type" value="Genomic_DNA"/>
</dbReference>
<evidence type="ECO:0000256" key="15">
    <source>
        <dbReference type="RuleBase" id="RU003357"/>
    </source>
</evidence>
<dbReference type="InterPro" id="IPR036942">
    <property type="entry name" value="Beta-barrel_TonB_sf"/>
</dbReference>
<dbReference type="CDD" id="cd01347">
    <property type="entry name" value="ligand_gated_channel"/>
    <property type="match status" value="1"/>
</dbReference>
<name>A0AB35WQI3_9PSED</name>
<feature type="region of interest" description="Disordered" evidence="16">
    <location>
        <begin position="138"/>
        <end position="165"/>
    </location>
</feature>
<dbReference type="InterPro" id="IPR039426">
    <property type="entry name" value="TonB-dep_rcpt-like"/>
</dbReference>
<keyword evidence="12 18" id="KW-0675">Receptor</keyword>
<comment type="similarity">
    <text evidence="2 14 15">Belongs to the TonB-dependent receptor family.</text>
</comment>
<keyword evidence="5" id="KW-0410">Iron transport</keyword>
<accession>A0AB35WQI3</accession>
<evidence type="ECO:0000256" key="5">
    <source>
        <dbReference type="ARBA" id="ARBA00022496"/>
    </source>
</evidence>
<evidence type="ECO:0000256" key="3">
    <source>
        <dbReference type="ARBA" id="ARBA00022448"/>
    </source>
</evidence>
<keyword evidence="13 14" id="KW-0998">Cell outer membrane</keyword>
<dbReference type="Proteomes" id="UP001307839">
    <property type="component" value="Unassembled WGS sequence"/>
</dbReference>
<protein>
    <submittedName>
        <fullName evidence="18">TonB-dependent siderophore receptor</fullName>
    </submittedName>
</protein>
<dbReference type="RefSeq" id="WP_330079473.1">
    <property type="nucleotide sequence ID" value="NZ_JAZDCU010000009.1"/>
</dbReference>
<keyword evidence="10 15" id="KW-0798">TonB box</keyword>
<dbReference type="FunFam" id="2.170.130.10:FF:000010">
    <property type="entry name" value="Ferripyoverdine receptor"/>
    <property type="match status" value="1"/>
</dbReference>
<dbReference type="PANTHER" id="PTHR32552">
    <property type="entry name" value="FERRICHROME IRON RECEPTOR-RELATED"/>
    <property type="match status" value="1"/>
</dbReference>
<dbReference type="NCBIfam" id="TIGR01783">
    <property type="entry name" value="TonB-siderophor"/>
    <property type="match status" value="1"/>
</dbReference>
<keyword evidence="7" id="KW-0732">Signal</keyword>
<dbReference type="Pfam" id="PF00593">
    <property type="entry name" value="TonB_dep_Rec_b-barrel"/>
    <property type="match status" value="1"/>
</dbReference>
<dbReference type="Gene3D" id="2.40.170.20">
    <property type="entry name" value="TonB-dependent receptor, beta-barrel domain"/>
    <property type="match status" value="1"/>
</dbReference>
<dbReference type="GO" id="GO:0038023">
    <property type="term" value="F:signaling receptor activity"/>
    <property type="evidence" value="ECO:0007669"/>
    <property type="project" value="InterPro"/>
</dbReference>
<evidence type="ECO:0000256" key="1">
    <source>
        <dbReference type="ARBA" id="ARBA00004571"/>
    </source>
</evidence>
<dbReference type="InterPro" id="IPR037066">
    <property type="entry name" value="Plug_dom_sf"/>
</dbReference>
<evidence type="ECO:0000256" key="4">
    <source>
        <dbReference type="ARBA" id="ARBA00022452"/>
    </source>
</evidence>
<proteinExistence type="inferred from homology"/>
<keyword evidence="6 14" id="KW-0812">Transmembrane</keyword>
<keyword evidence="11 14" id="KW-0472">Membrane</keyword>
<sequence>MKSERHALTGRFCSWQKERLRSCTSIIVLGLALGMGNVAQAQESRVNVPAMPLNEALTQLGYQTGLQFLFEPSLVSGKRSVPVSGNMEPSTALETMLKNANLTYRIENDTVILSSPKGSASGATLELGATSVVGQGMGESTEHSGSYTPGLTSVGSKTPMSLRETPQSVSVITAQALKDRQITGLGDAMRATPGITVKNFNYRMPRYYSRGFEIKNIQIDGASSLDANGGYSNQLYNLAEFDHIEVLRGSAGLFGGVGDPGGIINLVRKRPLDHYQLKFDASAGSWDNYRTQVDVTGPLAFDGALRGRLVAAYNDRQYFMDNRGTENPTVYGVLEADLTPDTMITLGGRLEKNKETGTGDGLPFYSDGKSPNYSRSYWPTTTWSYSDHSSNELFFKLDHYFSDDWKFNTSLTHVFETVESQGAFIYGNIDRADGSGPYWAGSYQRAKTDQTVLDMNLSGKFDMLGREHELLIGADAQSIRARWRAADGMSGRFGPATQPWVEGTMDKEFWRDYSPNKQKQYGLYSTLRLQLADPLKLIVGARATRYKYDQVYSTKDRVTDVWSVKNIVDYREPTKVVPFGGLVYDLNEEWSTYVSYSEIFNPQAKSLAGPQPGTSLDPMEGKTYETGVKGELWDGAVNVSAALFYSERENQATPDPRYAQQVLMYGGSCCYLPRGKVTSKGIDLEISGELLPNWQVMAGYTYNRNEDRTNSAIFSSVTPKHLAKFWSTYVLPGELSDWKVGGGATIQSANFVSGEIEYSGVNEIPKTQVEMSQGGYAVWDAMLEYKVDSHWTVAFNANNLFDRKYYDTLTHPDYANYYGTPRNYMLTLRGVWD</sequence>
<keyword evidence="9" id="KW-0406">Ion transport</keyword>
<evidence type="ECO:0000313" key="19">
    <source>
        <dbReference type="Proteomes" id="UP001307839"/>
    </source>
</evidence>
<dbReference type="AlphaFoldDB" id="A0AB35WQI3"/>
<dbReference type="GO" id="GO:0015891">
    <property type="term" value="P:siderophore transport"/>
    <property type="evidence" value="ECO:0007669"/>
    <property type="project" value="InterPro"/>
</dbReference>
<evidence type="ECO:0000313" key="18">
    <source>
        <dbReference type="EMBL" id="MEE1866828.1"/>
    </source>
</evidence>
<keyword evidence="3 14" id="KW-0813">Transport</keyword>
<dbReference type="InterPro" id="IPR000531">
    <property type="entry name" value="Beta-barrel_TonB"/>
</dbReference>
<keyword evidence="4 14" id="KW-1134">Transmembrane beta strand</keyword>